<accession>A0ABY9K7C3</accession>
<dbReference type="PROSITE" id="PS51186">
    <property type="entry name" value="GNAT"/>
    <property type="match status" value="1"/>
</dbReference>
<organism evidence="4 5">
    <name type="scientific">Shinella oryzae</name>
    <dbReference type="NCBI Taxonomy" id="2871820"/>
    <lineage>
        <taxon>Bacteria</taxon>
        <taxon>Pseudomonadati</taxon>
        <taxon>Pseudomonadota</taxon>
        <taxon>Alphaproteobacteria</taxon>
        <taxon>Hyphomicrobiales</taxon>
        <taxon>Rhizobiaceae</taxon>
        <taxon>Shinella</taxon>
    </lineage>
</organism>
<keyword evidence="1" id="KW-0808">Transferase</keyword>
<dbReference type="Pfam" id="PF00583">
    <property type="entry name" value="Acetyltransf_1"/>
    <property type="match status" value="1"/>
</dbReference>
<dbReference type="InterPro" id="IPR000182">
    <property type="entry name" value="GNAT_dom"/>
</dbReference>
<sequence>MVTQLPLDGAPLVKNGPTGVTTRLARDDEAETLCQIERSAAQAFRLIEAFSWLSVGDVQSAETHRRLTAAGTNWVAADDGDRPLGFLSAEITGRDLHICEVSVGHLHQGFGLGRTLIEHAIEYAAARGLDAVTLTTFRTIPWNCPFYERLGFRILEDGELSPRLLEIMDREDADGLSRDTRCAMRLDFRGAKDGAETGAACIR</sequence>
<dbReference type="Gene3D" id="3.40.630.30">
    <property type="match status" value="1"/>
</dbReference>
<evidence type="ECO:0000313" key="4">
    <source>
        <dbReference type="EMBL" id="WLS04421.1"/>
    </source>
</evidence>
<dbReference type="CDD" id="cd04301">
    <property type="entry name" value="NAT_SF"/>
    <property type="match status" value="1"/>
</dbReference>
<name>A0ABY9K7C3_9HYPH</name>
<keyword evidence="2" id="KW-0012">Acyltransferase</keyword>
<dbReference type="PANTHER" id="PTHR43800:SF1">
    <property type="entry name" value="PEPTIDYL-LYSINE N-ACETYLTRANSFERASE YJAB"/>
    <property type="match status" value="1"/>
</dbReference>
<evidence type="ECO:0000256" key="1">
    <source>
        <dbReference type="ARBA" id="ARBA00022679"/>
    </source>
</evidence>
<dbReference type="Proteomes" id="UP001225788">
    <property type="component" value="Chromosome"/>
</dbReference>
<proteinExistence type="predicted"/>
<dbReference type="PANTHER" id="PTHR43800">
    <property type="entry name" value="PEPTIDYL-LYSINE N-ACETYLTRANSFERASE YJAB"/>
    <property type="match status" value="1"/>
</dbReference>
<dbReference type="InterPro" id="IPR016181">
    <property type="entry name" value="Acyl_CoA_acyltransferase"/>
</dbReference>
<keyword evidence="5" id="KW-1185">Reference proteome</keyword>
<dbReference type="SUPFAM" id="SSF55729">
    <property type="entry name" value="Acyl-CoA N-acyltransferases (Nat)"/>
    <property type="match status" value="1"/>
</dbReference>
<dbReference type="RefSeq" id="WP_306160429.1">
    <property type="nucleotide sequence ID" value="NZ_CP132314.1"/>
</dbReference>
<protein>
    <submittedName>
        <fullName evidence="4">GNAT family N-acetyltransferase</fullName>
    </submittedName>
</protein>
<evidence type="ECO:0000313" key="5">
    <source>
        <dbReference type="Proteomes" id="UP001225788"/>
    </source>
</evidence>
<evidence type="ECO:0000259" key="3">
    <source>
        <dbReference type="PROSITE" id="PS51186"/>
    </source>
</evidence>
<gene>
    <name evidence="4" type="ORF">Q9315_07390</name>
</gene>
<evidence type="ECO:0000256" key="2">
    <source>
        <dbReference type="ARBA" id="ARBA00023315"/>
    </source>
</evidence>
<feature type="domain" description="N-acetyltransferase" evidence="3">
    <location>
        <begin position="20"/>
        <end position="171"/>
    </location>
</feature>
<dbReference type="EMBL" id="CP132314">
    <property type="protein sequence ID" value="WLS04421.1"/>
    <property type="molecule type" value="Genomic_DNA"/>
</dbReference>
<reference evidence="4 5" key="1">
    <citation type="submission" date="2023-08" db="EMBL/GenBank/DDBJ databases">
        <title>Pathogen: clinical or host-associated sample.</title>
        <authorList>
            <person name="Hergert J."/>
            <person name="Casey R."/>
            <person name="Wagner J."/>
            <person name="Young E.L."/>
            <person name="Oakeson K.F."/>
        </authorList>
    </citation>
    <scope>NUCLEOTIDE SEQUENCE [LARGE SCALE GENOMIC DNA]</scope>
    <source>
        <strain evidence="4 5">UPHL-collab-2</strain>
    </source>
</reference>